<keyword evidence="4" id="KW-0067">ATP-binding</keyword>
<accession>M1YJM8</accession>
<dbReference type="SUPFAM" id="SSF52540">
    <property type="entry name" value="P-loop containing nucleoside triphosphate hydrolases"/>
    <property type="match status" value="2"/>
</dbReference>
<gene>
    <name evidence="10" type="ORF">NITGR_360005</name>
</gene>
<dbReference type="STRING" id="1266370.NITGR_360005"/>
<dbReference type="Pfam" id="PF01043">
    <property type="entry name" value="SecA_PP_bind"/>
    <property type="match status" value="1"/>
</dbReference>
<dbReference type="GO" id="GO:0017038">
    <property type="term" value="P:protein import"/>
    <property type="evidence" value="ECO:0007669"/>
    <property type="project" value="InterPro"/>
</dbReference>
<dbReference type="Pfam" id="PF07517">
    <property type="entry name" value="SecA_DEAD"/>
    <property type="match status" value="1"/>
</dbReference>
<keyword evidence="6" id="KW-1278">Translocase</keyword>
<keyword evidence="2" id="KW-1003">Cell membrane</keyword>
<dbReference type="SUPFAM" id="SSF81767">
    <property type="entry name" value="Pre-protein crosslinking domain of SecA"/>
    <property type="match status" value="1"/>
</dbReference>
<dbReference type="PRINTS" id="PR00906">
    <property type="entry name" value="SECA"/>
</dbReference>
<dbReference type="GO" id="GO:0005886">
    <property type="term" value="C:plasma membrane"/>
    <property type="evidence" value="ECO:0007669"/>
    <property type="project" value="TreeGrafter"/>
</dbReference>
<evidence type="ECO:0000256" key="2">
    <source>
        <dbReference type="ARBA" id="ARBA00022475"/>
    </source>
</evidence>
<dbReference type="RefSeq" id="WP_005008458.1">
    <property type="nucleotide sequence ID" value="NZ_HG422173.1"/>
</dbReference>
<dbReference type="InterPro" id="IPR036670">
    <property type="entry name" value="SecA_X-link_sf"/>
</dbReference>
<dbReference type="SMART" id="SM00958">
    <property type="entry name" value="SecA_PP_bind"/>
    <property type="match status" value="1"/>
</dbReference>
<dbReference type="HOGENOM" id="CLU_005314_3_2_0"/>
<dbReference type="Proteomes" id="UP000011704">
    <property type="component" value="Unassembled WGS sequence"/>
</dbReference>
<dbReference type="PROSITE" id="PS51196">
    <property type="entry name" value="SECA_MOTOR_DEAD"/>
    <property type="match status" value="1"/>
</dbReference>
<keyword evidence="5" id="KW-0653">Protein transport</keyword>
<evidence type="ECO:0000256" key="1">
    <source>
        <dbReference type="ARBA" id="ARBA00022448"/>
    </source>
</evidence>
<dbReference type="GO" id="GO:0006605">
    <property type="term" value="P:protein targeting"/>
    <property type="evidence" value="ECO:0007669"/>
    <property type="project" value="InterPro"/>
</dbReference>
<evidence type="ECO:0000313" key="10">
    <source>
        <dbReference type="EMBL" id="CCQ90667.1"/>
    </source>
</evidence>
<dbReference type="InterPro" id="IPR027417">
    <property type="entry name" value="P-loop_NTPase"/>
</dbReference>
<protein>
    <recommendedName>
        <fullName evidence="9">SecA family profile domain-containing protein</fullName>
    </recommendedName>
</protein>
<dbReference type="InterPro" id="IPR011115">
    <property type="entry name" value="SecA_DEAD"/>
</dbReference>
<dbReference type="OrthoDB" id="9805579at2"/>
<evidence type="ECO:0000256" key="4">
    <source>
        <dbReference type="ARBA" id="ARBA00022840"/>
    </source>
</evidence>
<evidence type="ECO:0000256" key="3">
    <source>
        <dbReference type="ARBA" id="ARBA00022741"/>
    </source>
</evidence>
<dbReference type="GO" id="GO:0006886">
    <property type="term" value="P:intracellular protein transport"/>
    <property type="evidence" value="ECO:0007669"/>
    <property type="project" value="InterPro"/>
</dbReference>
<name>M1YJM8_NITG3</name>
<dbReference type="InterPro" id="IPR044722">
    <property type="entry name" value="SecA_SF2_C"/>
</dbReference>
<organism evidence="10 11">
    <name type="scientific">Nitrospina gracilis (strain 3/211)</name>
    <dbReference type="NCBI Taxonomy" id="1266370"/>
    <lineage>
        <taxon>Bacteria</taxon>
        <taxon>Pseudomonadati</taxon>
        <taxon>Nitrospinota/Tectimicrobiota group</taxon>
        <taxon>Nitrospinota</taxon>
        <taxon>Nitrospinia</taxon>
        <taxon>Nitrospinales</taxon>
        <taxon>Nitrospinaceae</taxon>
        <taxon>Nitrospina</taxon>
    </lineage>
</organism>
<evidence type="ECO:0000313" key="11">
    <source>
        <dbReference type="Proteomes" id="UP000011704"/>
    </source>
</evidence>
<evidence type="ECO:0000256" key="7">
    <source>
        <dbReference type="ARBA" id="ARBA00023010"/>
    </source>
</evidence>
<keyword evidence="3" id="KW-0547">Nucleotide-binding</keyword>
<dbReference type="SMART" id="SM00957">
    <property type="entry name" value="SecA_DEAD"/>
    <property type="match status" value="1"/>
</dbReference>
<dbReference type="Gene3D" id="3.90.1440.10">
    <property type="entry name" value="SecA, preprotein cross-linking domain"/>
    <property type="match status" value="1"/>
</dbReference>
<keyword evidence="8" id="KW-0472">Membrane</keyword>
<sequence>MFIGNWGRPGVASGLYPQKQKEQPGWLDTTWRHLTQLRGPEAIAPPPEAHEFLDQVTRLANEFRELSEKEIRNEAQAIRSSLHRQAFQPYFVARSFALVMEWFVRNENVRPGSGEILAGWGILYQRAVESCETDDNAVSIALSSLTAALAGFPVHVITATDHLVRRLSSRLSRICKELGVSIGEVVAGMEIPSRQEQYRAEIAFTTHKQVAFDYLRDHLASGGRRGRLQLHLDRLSEKEGRGQNLVLRGLCFAIIDELDTVLIDDARVPLLISRNTDLPGVRKVYEKALELSALLHIGTDFDVEESQPRVRLTPNGRIRIAQVTEHLGGMWSGVERSQDLIKQALTATHLFIRDRHYRVDNEKIHMEERALRALSIETSWQRGLLQLLELKEGLPSTGDRETLAKISYQELFQRYLHLGGISHTLMESRRELETLYPFKVMRIPKRNGSKRKAPYFHFYPQAERKWEAVAERVETLHRSGKSVLIAVRSLPMGELLASILAKRGLSCEVLKDNQNENEAFRLNEGRRPGSITVLLYSAGRGIRRAAPGQQGTFSGPHGILAECSESRRHERQLIQRCGAGDEQGDCDYFISLEDDLVQVFAPKWFVHVARRFGLSGNWVVRSLWSLTEWRVGRHHAAARAKLKDMDKQSGKMLAFSGRSE</sequence>
<dbReference type="Pfam" id="PF21090">
    <property type="entry name" value="P-loop_SecA"/>
    <property type="match status" value="2"/>
</dbReference>
<dbReference type="GO" id="GO:0043952">
    <property type="term" value="P:protein transport by the Sec complex"/>
    <property type="evidence" value="ECO:0007669"/>
    <property type="project" value="TreeGrafter"/>
</dbReference>
<dbReference type="GO" id="GO:0005524">
    <property type="term" value="F:ATP binding"/>
    <property type="evidence" value="ECO:0007669"/>
    <property type="project" value="UniProtKB-KW"/>
</dbReference>
<dbReference type="InParanoid" id="M1YJM8"/>
<keyword evidence="11" id="KW-1185">Reference proteome</keyword>
<feature type="domain" description="SecA family profile" evidence="9">
    <location>
        <begin position="31"/>
        <end position="621"/>
    </location>
</feature>
<dbReference type="InterPro" id="IPR011130">
    <property type="entry name" value="SecA_preprotein_X-link_dom"/>
</dbReference>
<reference evidence="10 11" key="1">
    <citation type="journal article" date="2013" name="Front. Microbiol.">
        <title>The genome of Nitrospina gracilis illuminates the metabolism and evolution of the major marine nitrite oxidizer.</title>
        <authorList>
            <person name="Luecker S."/>
            <person name="Nowka B."/>
            <person name="Rattei T."/>
            <person name="Spieck E."/>
            <person name="and Daims H."/>
        </authorList>
    </citation>
    <scope>NUCLEOTIDE SEQUENCE [LARGE SCALE GENOMIC DNA]</scope>
    <source>
        <strain evidence="10 11">3/211</strain>
    </source>
</reference>
<keyword evidence="1" id="KW-0813">Transport</keyword>
<evidence type="ECO:0000256" key="8">
    <source>
        <dbReference type="ARBA" id="ARBA00023136"/>
    </source>
</evidence>
<dbReference type="GO" id="GO:0031522">
    <property type="term" value="C:cell envelope Sec protein transport complex"/>
    <property type="evidence" value="ECO:0007669"/>
    <property type="project" value="TreeGrafter"/>
</dbReference>
<dbReference type="EMBL" id="CAQJ01000040">
    <property type="protein sequence ID" value="CCQ90667.1"/>
    <property type="molecule type" value="Genomic_DNA"/>
</dbReference>
<comment type="caution">
    <text evidence="10">The sequence shown here is derived from an EMBL/GenBank/DDBJ whole genome shotgun (WGS) entry which is preliminary data.</text>
</comment>
<dbReference type="Gene3D" id="3.40.50.300">
    <property type="entry name" value="P-loop containing nucleotide triphosphate hydrolases"/>
    <property type="match status" value="2"/>
</dbReference>
<dbReference type="InterPro" id="IPR014018">
    <property type="entry name" value="SecA_motor_DEAD"/>
</dbReference>
<proteinExistence type="predicted"/>
<keyword evidence="7" id="KW-0811">Translocation</keyword>
<dbReference type="PANTHER" id="PTHR30612:SF0">
    <property type="entry name" value="CHLOROPLAST PROTEIN-TRANSPORTING ATPASE"/>
    <property type="match status" value="1"/>
</dbReference>
<dbReference type="InterPro" id="IPR000185">
    <property type="entry name" value="SecA"/>
</dbReference>
<evidence type="ECO:0000256" key="6">
    <source>
        <dbReference type="ARBA" id="ARBA00022967"/>
    </source>
</evidence>
<dbReference type="GO" id="GO:0005829">
    <property type="term" value="C:cytosol"/>
    <property type="evidence" value="ECO:0007669"/>
    <property type="project" value="TreeGrafter"/>
</dbReference>
<evidence type="ECO:0000259" key="9">
    <source>
        <dbReference type="PROSITE" id="PS51196"/>
    </source>
</evidence>
<evidence type="ECO:0000256" key="5">
    <source>
        <dbReference type="ARBA" id="ARBA00022927"/>
    </source>
</evidence>
<dbReference type="PANTHER" id="PTHR30612">
    <property type="entry name" value="SECA INNER MEMBRANE COMPONENT OF SEC PROTEIN SECRETION SYSTEM"/>
    <property type="match status" value="1"/>
</dbReference>
<dbReference type="AlphaFoldDB" id="M1YJM8"/>